<sequence>MKDGDTVNNSQLGLTGKLVVSDDKKAIHSLDTDENRWHIRAHSVADLRQAGWRKI</sequence>
<comment type="caution">
    <text evidence="1">The sequence shown here is derived from an EMBL/GenBank/DDBJ whole genome shotgun (WGS) entry which is preliminary data.</text>
</comment>
<dbReference type="RefSeq" id="WP_336585708.1">
    <property type="nucleotide sequence ID" value="NZ_JBBAXC010000003.1"/>
</dbReference>
<keyword evidence="2" id="KW-1185">Reference proteome</keyword>
<dbReference type="EMBL" id="JBBAXC010000003">
    <property type="protein sequence ID" value="MEI5906269.1"/>
    <property type="molecule type" value="Genomic_DNA"/>
</dbReference>
<proteinExistence type="predicted"/>
<dbReference type="Proteomes" id="UP001312865">
    <property type="component" value="Unassembled WGS sequence"/>
</dbReference>
<evidence type="ECO:0000313" key="2">
    <source>
        <dbReference type="Proteomes" id="UP001312865"/>
    </source>
</evidence>
<reference evidence="1 2" key="1">
    <citation type="journal article" date="2018" name="J. Microbiol.">
        <title>Bacillus spongiae sp. nov., isolated from sponge of Jeju Island.</title>
        <authorList>
            <person name="Lee G.E."/>
            <person name="Im W.T."/>
            <person name="Park J.S."/>
        </authorList>
    </citation>
    <scope>NUCLEOTIDE SEQUENCE [LARGE SCALE GENOMIC DNA]</scope>
    <source>
        <strain evidence="1 2">135PIL107-10</strain>
    </source>
</reference>
<organism evidence="1 2">
    <name type="scientific">Bacillus spongiae</name>
    <dbReference type="NCBI Taxonomy" id="2683610"/>
    <lineage>
        <taxon>Bacteria</taxon>
        <taxon>Bacillati</taxon>
        <taxon>Bacillota</taxon>
        <taxon>Bacilli</taxon>
        <taxon>Bacillales</taxon>
        <taxon>Bacillaceae</taxon>
        <taxon>Bacillus</taxon>
    </lineage>
</organism>
<evidence type="ECO:0000313" key="1">
    <source>
        <dbReference type="EMBL" id="MEI5906269.1"/>
    </source>
</evidence>
<protein>
    <submittedName>
        <fullName evidence="1">Uncharacterized protein</fullName>
    </submittedName>
</protein>
<name>A0ABU8HAT1_9BACI</name>
<gene>
    <name evidence="1" type="ORF">WAK64_04255</name>
</gene>
<accession>A0ABU8HAT1</accession>